<sequence length="961" mass="114633">MIITKLNKKQLDYIFEYLLEKYEFEELIERIVMRLNEYQLNYIFKYLINELKDKQKIVILHYIKLFEKIMMILDQGQLNIAFNYLMDKLINNKDKIVHNLYKKLYKIISSQLNKKYIDISFKFLTNGLQHNKQFVRNFYADMIMEISIKWNKIQIDNFIIYLINNKYKYRNKHIDYLYAQIIQKLLLLQLQWNKKQLNSDIFNYLINGLKNDKNKNVQYLSAELIGRISKQLNNKQINIVWKYLINKFNDNNEDILVCISCAESLGRMSTRLNNQQLKNTLEYLINKINNDNDNENTFLYKYCIYSIEKILLQLNKIDTNKLFIESLEMILIKCKEKQFDNMIFYLMNGIKDEDNNICFYCAESLANMLPRLNPQQIDDIFTFFLKELDSDHSDIDKIYRKGFHKIVLKLDVEQIRKLFNVLTQKVIRKNSAIHRVCVDALNAKLSKLDNQLLFHVTKYIEYGICCSEKSYIKILQIVSTQLSKEQISSLFKHFKHIIDSVNSELYDICVEGFQAILWRLNETQLNETFNLLKNRFTNKNYEILRSCEKLFEVILSKLNNQQSNNIIEYLKNRLHSCEDIIQKITLKLNKRSLNESLECLKSGLKGNNIWILISYAEVIQSLSNKFNEEQIYISFKFLMDIFNSNNNNNHLYILHDLHKEIFQTIALKLNINQLTNLFSYFIINWSTYQIIFRQMLEIMLLKLDHKQLDILLQCLKYKFHYEVSCLDIFEIMLPNFNEQQIDGISDFLIDGLNNKDHNIIASSLKGLEIILSNNLFNEIKNSGTISNLDNQYRNISEKVEKQLLDHIYKFLLDEFYYIDESISNLCIKMHKTSAMKLDDKQLCLLLDNLLKIFNNVSVRQRNRVNLILSNTSGDIWGRIIINSLKEDIKIKMGKKSIETELLAFGLLLFNPRIRYNHNEDDKNIVNIINSKAFNKLKNYYNKQSIKWEFPIQKFWNDDDNN</sequence>
<keyword evidence="2" id="KW-1185">Reference proteome</keyword>
<keyword evidence="1" id="KW-0687">Ribonucleoprotein</keyword>
<comment type="caution">
    <text evidence="1">The sequence shown here is derived from an EMBL/GenBank/DDBJ whole genome shotgun (WGS) entry which is preliminary data.</text>
</comment>
<dbReference type="OMA" id="HVLFYIY"/>
<gene>
    <name evidence="1" type="ORF">RFI_29388</name>
</gene>
<keyword evidence="1" id="KW-0689">Ribosomal protein</keyword>
<dbReference type="InterPro" id="IPR011989">
    <property type="entry name" value="ARM-like"/>
</dbReference>
<name>X6M1H9_RETFI</name>
<evidence type="ECO:0000313" key="2">
    <source>
        <dbReference type="Proteomes" id="UP000023152"/>
    </source>
</evidence>
<dbReference type="InterPro" id="IPR016024">
    <property type="entry name" value="ARM-type_fold"/>
</dbReference>
<proteinExistence type="predicted"/>
<dbReference type="GO" id="GO:0005840">
    <property type="term" value="C:ribosome"/>
    <property type="evidence" value="ECO:0007669"/>
    <property type="project" value="UniProtKB-KW"/>
</dbReference>
<dbReference type="Proteomes" id="UP000023152">
    <property type="component" value="Unassembled WGS sequence"/>
</dbReference>
<reference evidence="1 2" key="1">
    <citation type="journal article" date="2013" name="Curr. Biol.">
        <title>The Genome of the Foraminiferan Reticulomyxa filosa.</title>
        <authorList>
            <person name="Glockner G."/>
            <person name="Hulsmann N."/>
            <person name="Schleicher M."/>
            <person name="Noegel A.A."/>
            <person name="Eichinger L."/>
            <person name="Gallinger C."/>
            <person name="Pawlowski J."/>
            <person name="Sierra R."/>
            <person name="Euteneuer U."/>
            <person name="Pillet L."/>
            <person name="Moustafa A."/>
            <person name="Platzer M."/>
            <person name="Groth M."/>
            <person name="Szafranski K."/>
            <person name="Schliwa M."/>
        </authorList>
    </citation>
    <scope>NUCLEOTIDE SEQUENCE [LARGE SCALE GENOMIC DNA]</scope>
</reference>
<protein>
    <submittedName>
        <fullName evidence="1">Putative mitochondrial ribosomal protein VAR1</fullName>
    </submittedName>
</protein>
<dbReference type="Gene3D" id="1.25.10.10">
    <property type="entry name" value="Leucine-rich Repeat Variant"/>
    <property type="match status" value="1"/>
</dbReference>
<dbReference type="EMBL" id="ASPP01025456">
    <property type="protein sequence ID" value="ETO08003.1"/>
    <property type="molecule type" value="Genomic_DNA"/>
</dbReference>
<organism evidence="1 2">
    <name type="scientific">Reticulomyxa filosa</name>
    <dbReference type="NCBI Taxonomy" id="46433"/>
    <lineage>
        <taxon>Eukaryota</taxon>
        <taxon>Sar</taxon>
        <taxon>Rhizaria</taxon>
        <taxon>Retaria</taxon>
        <taxon>Foraminifera</taxon>
        <taxon>Monothalamids</taxon>
        <taxon>Reticulomyxidae</taxon>
        <taxon>Reticulomyxa</taxon>
    </lineage>
</organism>
<dbReference type="SUPFAM" id="SSF48371">
    <property type="entry name" value="ARM repeat"/>
    <property type="match status" value="2"/>
</dbReference>
<dbReference type="AlphaFoldDB" id="X6M1H9"/>
<evidence type="ECO:0000313" key="1">
    <source>
        <dbReference type="EMBL" id="ETO08003.1"/>
    </source>
</evidence>
<accession>X6M1H9</accession>